<reference evidence="1" key="2">
    <citation type="journal article" date="2015" name="Fish Shellfish Immunol.">
        <title>Early steps in the European eel (Anguilla anguilla)-Vibrio vulnificus interaction in the gills: Role of the RtxA13 toxin.</title>
        <authorList>
            <person name="Callol A."/>
            <person name="Pajuelo D."/>
            <person name="Ebbesson L."/>
            <person name="Teles M."/>
            <person name="MacKenzie S."/>
            <person name="Amaro C."/>
        </authorList>
    </citation>
    <scope>NUCLEOTIDE SEQUENCE</scope>
</reference>
<accession>A0A0E9UDT9</accession>
<evidence type="ECO:0000313" key="1">
    <source>
        <dbReference type="EMBL" id="JAH64029.1"/>
    </source>
</evidence>
<dbReference type="AlphaFoldDB" id="A0A0E9UDT9"/>
<protein>
    <submittedName>
        <fullName evidence="1">Uncharacterized protein</fullName>
    </submittedName>
</protein>
<proteinExistence type="predicted"/>
<organism evidence="1">
    <name type="scientific">Anguilla anguilla</name>
    <name type="common">European freshwater eel</name>
    <name type="synonym">Muraena anguilla</name>
    <dbReference type="NCBI Taxonomy" id="7936"/>
    <lineage>
        <taxon>Eukaryota</taxon>
        <taxon>Metazoa</taxon>
        <taxon>Chordata</taxon>
        <taxon>Craniata</taxon>
        <taxon>Vertebrata</taxon>
        <taxon>Euteleostomi</taxon>
        <taxon>Actinopterygii</taxon>
        <taxon>Neopterygii</taxon>
        <taxon>Teleostei</taxon>
        <taxon>Anguilliformes</taxon>
        <taxon>Anguillidae</taxon>
        <taxon>Anguilla</taxon>
    </lineage>
</organism>
<name>A0A0E9UDT9_ANGAN</name>
<sequence>MSQMLLCGKDLYVPIEHPSQRVSKDAFIQ</sequence>
<reference evidence="1" key="1">
    <citation type="submission" date="2014-11" db="EMBL/GenBank/DDBJ databases">
        <authorList>
            <person name="Amaro Gonzalez C."/>
        </authorList>
    </citation>
    <scope>NUCLEOTIDE SEQUENCE</scope>
</reference>
<dbReference type="EMBL" id="GBXM01044548">
    <property type="protein sequence ID" value="JAH64029.1"/>
    <property type="molecule type" value="Transcribed_RNA"/>
</dbReference>